<keyword evidence="3" id="KW-1185">Reference proteome</keyword>
<protein>
    <submittedName>
        <fullName evidence="2">Putative F0F1-ATPase subunit Ca2+/Mg2+ transporter</fullName>
    </submittedName>
</protein>
<evidence type="ECO:0000313" key="3">
    <source>
        <dbReference type="Proteomes" id="UP000198806"/>
    </source>
</evidence>
<sequence length="84" mass="9190">MKKTDDTLSKQHRKDKDPVVSKTLRAFAYVSQIGVTMAASVLVGVLSGKFLDSLFGTKPWLLLIFSLLGVGAAFKSLFDISQKK</sequence>
<feature type="transmembrane region" description="Helical" evidence="1">
    <location>
        <begin position="60"/>
        <end position="78"/>
    </location>
</feature>
<dbReference type="OrthoDB" id="1708087at2"/>
<keyword evidence="1" id="KW-0812">Transmembrane</keyword>
<dbReference type="Pfam" id="PF09527">
    <property type="entry name" value="ATPase_gene1"/>
    <property type="match status" value="1"/>
</dbReference>
<feature type="transmembrane region" description="Helical" evidence="1">
    <location>
        <begin position="26"/>
        <end position="48"/>
    </location>
</feature>
<organism evidence="2 3">
    <name type="scientific">Anaerocolumna aminovalerica</name>
    <dbReference type="NCBI Taxonomy" id="1527"/>
    <lineage>
        <taxon>Bacteria</taxon>
        <taxon>Bacillati</taxon>
        <taxon>Bacillota</taxon>
        <taxon>Clostridia</taxon>
        <taxon>Lachnospirales</taxon>
        <taxon>Lachnospiraceae</taxon>
        <taxon>Anaerocolumna</taxon>
    </lineage>
</organism>
<dbReference type="AlphaFoldDB" id="A0A1I5BPU7"/>
<dbReference type="EMBL" id="FOWD01000001">
    <property type="protein sequence ID" value="SFN76708.1"/>
    <property type="molecule type" value="Genomic_DNA"/>
</dbReference>
<reference evidence="2 3" key="1">
    <citation type="submission" date="2016-10" db="EMBL/GenBank/DDBJ databases">
        <authorList>
            <person name="de Groot N.N."/>
        </authorList>
    </citation>
    <scope>NUCLEOTIDE SEQUENCE [LARGE SCALE GENOMIC DNA]</scope>
    <source>
        <strain evidence="2 3">DSM 1283</strain>
    </source>
</reference>
<keyword evidence="1" id="KW-0472">Membrane</keyword>
<dbReference type="Proteomes" id="UP000198806">
    <property type="component" value="Unassembled WGS sequence"/>
</dbReference>
<dbReference type="RefSeq" id="WP_091683579.1">
    <property type="nucleotide sequence ID" value="NZ_BAABFM010000003.1"/>
</dbReference>
<keyword evidence="1" id="KW-1133">Transmembrane helix</keyword>
<accession>A0A1I5BPU7</accession>
<name>A0A1I5BPU7_9FIRM</name>
<gene>
    <name evidence="2" type="ORF">SAMN04489757_101138</name>
</gene>
<proteinExistence type="predicted"/>
<dbReference type="InterPro" id="IPR032820">
    <property type="entry name" value="ATPase_put"/>
</dbReference>
<evidence type="ECO:0000256" key="1">
    <source>
        <dbReference type="SAM" id="Phobius"/>
    </source>
</evidence>
<dbReference type="STRING" id="1527.SAMN04489757_101138"/>
<evidence type="ECO:0000313" key="2">
    <source>
        <dbReference type="EMBL" id="SFN76708.1"/>
    </source>
</evidence>